<dbReference type="FunFam" id="3.30.40.10:FF:000211">
    <property type="entry name" value="TNF receptor-associated factor"/>
    <property type="match status" value="1"/>
</dbReference>
<evidence type="ECO:0000256" key="11">
    <source>
        <dbReference type="ARBA" id="ARBA00022723"/>
    </source>
</evidence>
<dbReference type="GO" id="GO:0031663">
    <property type="term" value="P:lipopolysaccharide-mediated signaling pathway"/>
    <property type="evidence" value="ECO:0007669"/>
    <property type="project" value="TreeGrafter"/>
</dbReference>
<comment type="catalytic activity">
    <reaction evidence="1">
        <text>S-ubiquitinyl-[E2 ubiquitin-conjugating enzyme]-L-cysteine + [acceptor protein]-L-lysine = [E2 ubiquitin-conjugating enzyme]-L-cysteine + N(6)-ubiquitinyl-[acceptor protein]-L-lysine.</text>
        <dbReference type="EC" id="2.3.2.27"/>
    </reaction>
</comment>
<keyword evidence="15 19" id="KW-0862">Zinc</keyword>
<evidence type="ECO:0000256" key="1">
    <source>
        <dbReference type="ARBA" id="ARBA00000900"/>
    </source>
</evidence>
<comment type="subcellular location">
    <subcellularLocation>
        <location evidence="4">Cytoplasm</location>
        <location evidence="4">Cell cortex</location>
    </subcellularLocation>
    <subcellularLocation>
        <location evidence="3">Lipid droplet</location>
    </subcellularLocation>
    <subcellularLocation>
        <location evidence="2">Nucleus</location>
    </subcellularLocation>
</comment>
<gene>
    <name evidence="25" type="ORF">PECUL_23A024031</name>
</gene>
<dbReference type="Pfam" id="PF13923">
    <property type="entry name" value="zf-C3HC4_2"/>
    <property type="match status" value="1"/>
</dbReference>
<evidence type="ECO:0000313" key="26">
    <source>
        <dbReference type="Proteomes" id="UP001295444"/>
    </source>
</evidence>
<evidence type="ECO:0000256" key="5">
    <source>
        <dbReference type="ARBA" id="ARBA00004906"/>
    </source>
</evidence>
<dbReference type="InterPro" id="IPR037309">
    <property type="entry name" value="TRAF6_MATH"/>
</dbReference>
<feature type="domain" description="MATH" evidence="23">
    <location>
        <begin position="447"/>
        <end position="596"/>
    </location>
</feature>
<keyword evidence="12" id="KW-0677">Repeat</keyword>
<dbReference type="Gene3D" id="3.30.40.10">
    <property type="entry name" value="Zinc/RING finger domain, C3HC4 (zinc finger)"/>
    <property type="match status" value="3"/>
</dbReference>
<dbReference type="InterPro" id="IPR049342">
    <property type="entry name" value="TRAF1-6_MATH_dom"/>
</dbReference>
<sequence length="619" mass="69944">MRMEGMLVRMRSAAAMERPVAVSSFRYSRVTGSERALCCPAGRGGRDPEVARSEDSPIPRPEFGLPNRTSLDTGDSEDACCGAMANACCINSKEDIVSTPGGTPVGNPMSLVMEEVQGYDVDFDPPLENKYECPICLMALREAVQTPCGHRFCKACIMKSLSDAGHKCPVDNEILLETQLFPDNFAKREILSLTVKCPSDGCTAKMELRHLEHHKMKCEFATVDCRQCQKPFQKFNLDAHMKMDCPRRQVSCTNCAQQVPYEDMMQHDQNCPLAYVTCEYCQENLIRDQLHNHCAMDCEMAPITCTYSQFGCTAKMQRNELALHLQEFTQAHMQMMAHTVFNISSSLTPTSPLSNLSFTNLGAFQPGPPSVLPVPSSLLSHQHDCSQETQHLRETIDQLEGRLVRQDHQIRELIAKMETQTNYVTELKQTIRSLEDKMVEVEAQHCNGIFVWKIGNFSTHLKNQEEDRPVVIHSQGFYTGKPGYKLCLRLHLQLPSAQRCSNYISLFVHTMQGEYDSLLPWPFQGTIRLSVLDQSEGSVRQDQEEVMETKPDLLAFQKPTSFRNPKGFGYVTFMHIQALKQRQFLKNDTLLVRCSVITHTEANSLRREGFNPRSSDGTL</sequence>
<evidence type="ECO:0000313" key="25">
    <source>
        <dbReference type="EMBL" id="CAH2325779.1"/>
    </source>
</evidence>
<comment type="similarity">
    <text evidence="6">Belongs to the TNF receptor-associated factor family. A subfamily.</text>
</comment>
<dbReference type="Proteomes" id="UP001295444">
    <property type="component" value="Chromosome 12"/>
</dbReference>
<evidence type="ECO:0000256" key="12">
    <source>
        <dbReference type="ARBA" id="ARBA00022737"/>
    </source>
</evidence>
<evidence type="ECO:0000256" key="16">
    <source>
        <dbReference type="ARBA" id="ARBA00023242"/>
    </source>
</evidence>
<evidence type="ECO:0000256" key="8">
    <source>
        <dbReference type="ARBA" id="ARBA00022490"/>
    </source>
</evidence>
<dbReference type="GO" id="GO:0005634">
    <property type="term" value="C:nucleus"/>
    <property type="evidence" value="ECO:0007669"/>
    <property type="project" value="UniProtKB-SubCell"/>
</dbReference>
<dbReference type="Pfam" id="PF18048">
    <property type="entry name" value="TRAF6_Z2"/>
    <property type="match status" value="1"/>
</dbReference>
<evidence type="ECO:0000256" key="13">
    <source>
        <dbReference type="ARBA" id="ARBA00022771"/>
    </source>
</evidence>
<keyword evidence="26" id="KW-1185">Reference proteome</keyword>
<dbReference type="InterPro" id="IPR027139">
    <property type="entry name" value="TRAF6_RING-HC"/>
</dbReference>
<evidence type="ECO:0000256" key="15">
    <source>
        <dbReference type="ARBA" id="ARBA00022833"/>
    </source>
</evidence>
<evidence type="ECO:0000256" key="20">
    <source>
        <dbReference type="SAM" id="Coils"/>
    </source>
</evidence>
<dbReference type="FunFam" id="2.60.210.10:FF:000010">
    <property type="entry name" value="TNF receptor-associated factor"/>
    <property type="match status" value="1"/>
</dbReference>
<dbReference type="PANTHER" id="PTHR10131:SF152">
    <property type="entry name" value="TNF RECEPTOR-ASSOCIATED FACTOR 6"/>
    <property type="match status" value="1"/>
</dbReference>
<dbReference type="CDD" id="cd16643">
    <property type="entry name" value="mRING-HC-C3HC3D_TRAF6"/>
    <property type="match status" value="1"/>
</dbReference>
<dbReference type="FunFam" id="3.30.40.10:FF:000179">
    <property type="entry name" value="TNF receptor-associated factor"/>
    <property type="match status" value="1"/>
</dbReference>
<dbReference type="CDD" id="cd03776">
    <property type="entry name" value="MATH_TRAF6"/>
    <property type="match status" value="1"/>
</dbReference>
<dbReference type="GO" id="GO:0005164">
    <property type="term" value="F:tumor necrosis factor receptor binding"/>
    <property type="evidence" value="ECO:0007669"/>
    <property type="project" value="InterPro"/>
</dbReference>
<dbReference type="AlphaFoldDB" id="A0AAD1TLE0"/>
<dbReference type="InterPro" id="IPR008974">
    <property type="entry name" value="TRAF-like"/>
</dbReference>
<feature type="zinc finger region" description="TRAF-type" evidence="19">
    <location>
        <begin position="267"/>
        <end position="321"/>
    </location>
</feature>
<evidence type="ECO:0000256" key="4">
    <source>
        <dbReference type="ARBA" id="ARBA00004544"/>
    </source>
</evidence>
<feature type="compositionally biased region" description="Basic and acidic residues" evidence="21">
    <location>
        <begin position="44"/>
        <end position="57"/>
    </location>
</feature>
<feature type="region of interest" description="Disordered" evidence="21">
    <location>
        <begin position="42"/>
        <end position="69"/>
    </location>
</feature>
<evidence type="ECO:0000256" key="18">
    <source>
        <dbReference type="ARBA" id="ARBA00055773"/>
    </source>
</evidence>
<reference evidence="25" key="1">
    <citation type="submission" date="2022-03" db="EMBL/GenBank/DDBJ databases">
        <authorList>
            <person name="Alioto T."/>
            <person name="Alioto T."/>
            <person name="Gomez Garrido J."/>
        </authorList>
    </citation>
    <scope>NUCLEOTIDE SEQUENCE</scope>
</reference>
<keyword evidence="10" id="KW-0808">Transferase</keyword>
<dbReference type="PROSITE" id="PS50144">
    <property type="entry name" value="MATH"/>
    <property type="match status" value="1"/>
</dbReference>
<dbReference type="PROSITE" id="PS50089">
    <property type="entry name" value="ZF_RING_2"/>
    <property type="match status" value="1"/>
</dbReference>
<keyword evidence="20" id="KW-0175">Coiled coil</keyword>
<dbReference type="GO" id="GO:0016567">
    <property type="term" value="P:protein ubiquitination"/>
    <property type="evidence" value="ECO:0007669"/>
    <property type="project" value="InterPro"/>
</dbReference>
<dbReference type="SUPFAM" id="SSF57850">
    <property type="entry name" value="RING/U-box"/>
    <property type="match status" value="1"/>
</dbReference>
<feature type="coiled-coil region" evidence="20">
    <location>
        <begin position="396"/>
        <end position="444"/>
    </location>
</feature>
<comment type="pathway">
    <text evidence="5">Protein modification; protein ubiquitination.</text>
</comment>
<evidence type="ECO:0000256" key="2">
    <source>
        <dbReference type="ARBA" id="ARBA00004123"/>
    </source>
</evidence>
<dbReference type="InterPro" id="IPR013083">
    <property type="entry name" value="Znf_RING/FYVE/PHD"/>
</dbReference>
<name>A0AAD1TLE0_PELCU</name>
<keyword evidence="25" id="KW-0675">Receptor</keyword>
<evidence type="ECO:0000256" key="6">
    <source>
        <dbReference type="ARBA" id="ARBA00006608"/>
    </source>
</evidence>
<dbReference type="GO" id="GO:0043122">
    <property type="term" value="P:regulation of canonical NF-kappaB signal transduction"/>
    <property type="evidence" value="ECO:0007669"/>
    <property type="project" value="InterPro"/>
</dbReference>
<dbReference type="Pfam" id="PF21355">
    <property type="entry name" value="TRAF-mep_MATH"/>
    <property type="match status" value="1"/>
</dbReference>
<dbReference type="GO" id="GO:0005938">
    <property type="term" value="C:cell cortex"/>
    <property type="evidence" value="ECO:0007669"/>
    <property type="project" value="UniProtKB-SubCell"/>
</dbReference>
<evidence type="ECO:0000256" key="10">
    <source>
        <dbReference type="ARBA" id="ARBA00022679"/>
    </source>
</evidence>
<evidence type="ECO:0000256" key="9">
    <source>
        <dbReference type="ARBA" id="ARBA00022677"/>
    </source>
</evidence>
<dbReference type="GO" id="GO:0061630">
    <property type="term" value="F:ubiquitin protein ligase activity"/>
    <property type="evidence" value="ECO:0007669"/>
    <property type="project" value="UniProtKB-EC"/>
</dbReference>
<feature type="domain" description="TRAF-type" evidence="24">
    <location>
        <begin position="213"/>
        <end position="264"/>
    </location>
</feature>
<comment type="function">
    <text evidence="18">E3 ubiquitin ligase that, together with UBE2N and UBE2V1, mediates the synthesis of 'Lys-63'-linked-polyubiquitin chains conjugated to proteins, such as IKBKG, IRAK1, AKT1 and AKT2. Also mediates ubiquitination of free/unanchored polyubiquitin chain that leads to MAP3K7 activation.</text>
</comment>
<evidence type="ECO:0000259" key="22">
    <source>
        <dbReference type="PROSITE" id="PS50089"/>
    </source>
</evidence>
<keyword evidence="14" id="KW-0833">Ubl conjugation pathway</keyword>
<feature type="zinc finger region" description="TRAF-type" evidence="19">
    <location>
        <begin position="213"/>
        <end position="264"/>
    </location>
</feature>
<dbReference type="InterPro" id="IPR002083">
    <property type="entry name" value="MATH/TRAF_dom"/>
</dbReference>
<dbReference type="Gene3D" id="2.60.210.10">
    <property type="entry name" value="Apoptosis, Tumor Necrosis Factor Receptor Associated Protein 2, Chain A"/>
    <property type="match status" value="1"/>
</dbReference>
<evidence type="ECO:0000256" key="21">
    <source>
        <dbReference type="SAM" id="MobiDB-lite"/>
    </source>
</evidence>
<dbReference type="InterPro" id="IPR001841">
    <property type="entry name" value="Znf_RING"/>
</dbReference>
<evidence type="ECO:0000256" key="14">
    <source>
        <dbReference type="ARBA" id="ARBA00022786"/>
    </source>
</evidence>
<evidence type="ECO:0000259" key="23">
    <source>
        <dbReference type="PROSITE" id="PS50144"/>
    </source>
</evidence>
<dbReference type="InterPro" id="IPR017907">
    <property type="entry name" value="Znf_RING_CS"/>
</dbReference>
<keyword evidence="9" id="KW-0551">Lipid droplet</keyword>
<keyword evidence="13 19" id="KW-0863">Zinc-finger</keyword>
<dbReference type="InterPro" id="IPR041310">
    <property type="entry name" value="TRAF6_Z2"/>
</dbReference>
<feature type="domain" description="TRAF-type" evidence="24">
    <location>
        <begin position="267"/>
        <end position="321"/>
    </location>
</feature>
<evidence type="ECO:0000256" key="3">
    <source>
        <dbReference type="ARBA" id="ARBA00004502"/>
    </source>
</evidence>
<dbReference type="EC" id="2.3.2.27" evidence="7"/>
<protein>
    <recommendedName>
        <fullName evidence="7">RING-type E3 ubiquitin transferase</fullName>
        <ecNumber evidence="7">2.3.2.27</ecNumber>
    </recommendedName>
    <alternativeName>
        <fullName evidence="17">E3 ubiquitin-protein ligase TRAF6</fullName>
    </alternativeName>
</protein>
<organism evidence="25 26">
    <name type="scientific">Pelobates cultripes</name>
    <name type="common">Western spadefoot toad</name>
    <dbReference type="NCBI Taxonomy" id="61616"/>
    <lineage>
        <taxon>Eukaryota</taxon>
        <taxon>Metazoa</taxon>
        <taxon>Chordata</taxon>
        <taxon>Craniata</taxon>
        <taxon>Vertebrata</taxon>
        <taxon>Euteleostomi</taxon>
        <taxon>Amphibia</taxon>
        <taxon>Batrachia</taxon>
        <taxon>Anura</taxon>
        <taxon>Pelobatoidea</taxon>
        <taxon>Pelobatidae</taxon>
        <taxon>Pelobates</taxon>
    </lineage>
</organism>
<dbReference type="SMART" id="SM00184">
    <property type="entry name" value="RING"/>
    <property type="match status" value="1"/>
</dbReference>
<dbReference type="GO" id="GO:0005811">
    <property type="term" value="C:lipid droplet"/>
    <property type="evidence" value="ECO:0007669"/>
    <property type="project" value="UniProtKB-SubCell"/>
</dbReference>
<keyword evidence="11 19" id="KW-0479">Metal-binding</keyword>
<dbReference type="Pfam" id="PF02176">
    <property type="entry name" value="zf-TRAF"/>
    <property type="match status" value="1"/>
</dbReference>
<keyword evidence="8" id="KW-0963">Cytoplasm</keyword>
<keyword evidence="16" id="KW-0539">Nucleus</keyword>
<dbReference type="EMBL" id="OW240923">
    <property type="protein sequence ID" value="CAH2325779.1"/>
    <property type="molecule type" value="Genomic_DNA"/>
</dbReference>
<proteinExistence type="inferred from homology"/>
<dbReference type="PROSITE" id="PS00518">
    <property type="entry name" value="ZF_RING_1"/>
    <property type="match status" value="1"/>
</dbReference>
<dbReference type="GO" id="GO:0008270">
    <property type="term" value="F:zinc ion binding"/>
    <property type="evidence" value="ECO:0007669"/>
    <property type="project" value="UniProtKB-KW"/>
</dbReference>
<dbReference type="SUPFAM" id="SSF49599">
    <property type="entry name" value="TRAF domain-like"/>
    <property type="match status" value="1"/>
</dbReference>
<accession>A0AAD1TLE0</accession>
<dbReference type="InterPro" id="IPR001293">
    <property type="entry name" value="Znf_TRAF"/>
</dbReference>
<evidence type="ECO:0000256" key="7">
    <source>
        <dbReference type="ARBA" id="ARBA00012483"/>
    </source>
</evidence>
<evidence type="ECO:0000256" key="19">
    <source>
        <dbReference type="PROSITE-ProRule" id="PRU00207"/>
    </source>
</evidence>
<dbReference type="PANTHER" id="PTHR10131">
    <property type="entry name" value="TNF RECEPTOR ASSOCIATED FACTOR"/>
    <property type="match status" value="1"/>
</dbReference>
<dbReference type="SMART" id="SM00061">
    <property type="entry name" value="MATH"/>
    <property type="match status" value="1"/>
</dbReference>
<evidence type="ECO:0000256" key="17">
    <source>
        <dbReference type="ARBA" id="ARBA00030810"/>
    </source>
</evidence>
<dbReference type="GO" id="GO:0045087">
    <property type="term" value="P:innate immune response"/>
    <property type="evidence" value="ECO:0007669"/>
    <property type="project" value="TreeGrafter"/>
</dbReference>
<evidence type="ECO:0000259" key="24">
    <source>
        <dbReference type="PROSITE" id="PS50145"/>
    </source>
</evidence>
<dbReference type="PROSITE" id="PS50145">
    <property type="entry name" value="ZF_TRAF"/>
    <property type="match status" value="2"/>
</dbReference>
<feature type="domain" description="RING-type" evidence="22">
    <location>
        <begin position="133"/>
        <end position="172"/>
    </location>
</feature>